<gene>
    <name evidence="16" type="ORF">PNOK_0385000</name>
</gene>
<feature type="compositionally biased region" description="Polar residues" evidence="13">
    <location>
        <begin position="800"/>
        <end position="809"/>
    </location>
</feature>
<keyword evidence="14" id="KW-0472">Membrane</keyword>
<keyword evidence="12" id="KW-0539">Nucleus</keyword>
<dbReference type="Pfam" id="PF09405">
    <property type="entry name" value="Btz"/>
    <property type="match status" value="1"/>
</dbReference>
<evidence type="ECO:0000256" key="7">
    <source>
        <dbReference type="ARBA" id="ARBA00022816"/>
    </source>
</evidence>
<feature type="region of interest" description="Disordered" evidence="13">
    <location>
        <begin position="353"/>
        <end position="545"/>
    </location>
</feature>
<keyword evidence="4" id="KW-0813">Transport</keyword>
<feature type="transmembrane region" description="Helical" evidence="14">
    <location>
        <begin position="152"/>
        <end position="174"/>
    </location>
</feature>
<feature type="compositionally biased region" description="Basic and acidic residues" evidence="13">
    <location>
        <begin position="1167"/>
        <end position="1186"/>
    </location>
</feature>
<feature type="compositionally biased region" description="Polar residues" evidence="13">
    <location>
        <begin position="1154"/>
        <end position="1166"/>
    </location>
</feature>
<feature type="compositionally biased region" description="Basic and acidic residues" evidence="13">
    <location>
        <begin position="605"/>
        <end position="615"/>
    </location>
</feature>
<evidence type="ECO:0000256" key="3">
    <source>
        <dbReference type="ARBA" id="ARBA00009548"/>
    </source>
</evidence>
<feature type="compositionally biased region" description="Basic and acidic residues" evidence="13">
    <location>
        <begin position="412"/>
        <end position="428"/>
    </location>
</feature>
<feature type="compositionally biased region" description="Polar residues" evidence="13">
    <location>
        <begin position="962"/>
        <end position="972"/>
    </location>
</feature>
<sequence>MRTKFRAAALALSLFGAFVNSGIALRLFSFWPVLKWESDSEWEGSAGGSRVDSIKLIWMLLLAYFTTASVVCIIGAVGTIKRRLSLVRLYRDYSIADTVCCGFLSIFTAYAAFRPTARTTVCEEISGQPELLRDLAEAGLDPESCELWFEHAVLGFVTVTAILLVVRLQFVIFVSQFYKQLLRQQMFGSYDLNDSDVALDSVDHEGSPRRVFLLPARDNVDSSGVAGVFGKKDHKASQMLIYAPVSLNSLSEAEARELSSREAWCALALSVAFTLSCYHKTWLIQTFVLLHILYNLLKQTLRPLSPLSSSFHIRHNPHTNPCDFSLFISYHTSQNFHFKNQNSISTTSMSPAVVNSTSLRPGSSKAAPPPKKSIRQQQQPQPQQQQQQQPPQPQKPAARKTRVTRRRPRARVRTDDLESDEEFVRDALSDDDGSVSGSSDADSDSMSDSDTASGTNDDSASDSELDGMNGHGRVRNGRNKGRRHLDTPSTTQSPPPDETAAGLKSLEVLKSDGGEKSQDQPAFLSSGIDWSDTALPTGVNGSDSVPVIDFAELDEHTAAAATTAVATSTKAKKARKAKRAASETAGSTAEKESARVDPVEEGDEDSQKDAAEKSQRGGRGGSRGVTRPRGQSARQAYQQRLQTDPSFVPTVGEFWGHDDRLLQKDLRSLSGWWRGRWRGRGRGGFAGQGMRGGRGRGRGGFVHGTDSGWDNGNGVAGEGEGWPTADAEPELLPIEKAWTHDGFEELKKNDEQKRDEQKRRPSHHNQHRFNSAKPMDKKAPVSKGAKVETEPIPEVVPSSPALTNASHQFRTSTPTRGRGRGGSVRGKAIPMTSRVRAELLGEPWFSMKPERIWTKQFEGYLYSDPALKPKLGRPAGIRVTLPGKEAKVVPEQKTKTVPAEPEIAGQTSESTFQTIPSSVSDAGVKKFIVKMPTQRQAKEKEQIQVEATSSGHQSPLEVSVEAVQQLTPTEPLQTIEAPPSEAEEHISESAPEPEPAPVSSPVQKEVMATPSLTRDNSLSEKSFGDAPNLSTLTSALTLDTKALPEVAPIPSGPMPPMQAPYPVPMQPSPTYTSPYVYPHALPPGIALTQQGYAYEVASGRPVYLHPTPPPMPMYNPRPIPFVPGHMHHPSSMSISSDYMPGPATPPINGIYDPQTGQPIFSLPRQNSRIEIRAPSEAKPGKSERRPSTLRRTTTAEQQDSQEEGSQSNSYSLQASQVPAPVQYVRPLEFYPDMSGMTHSYQPSEGSSSLSPGNEERMLAVQAPPPMDPSMMGYNPYLSQQQYYYPEQYYPPYVDMTQVTHQPIQQSYGQLLVIGVGSLLCLRPLSRNC</sequence>
<dbReference type="InParanoid" id="A0A286UNQ2"/>
<keyword evidence="7" id="KW-0509">mRNA transport</keyword>
<evidence type="ECO:0000313" key="17">
    <source>
        <dbReference type="Proteomes" id="UP000217199"/>
    </source>
</evidence>
<comment type="caution">
    <text evidence="16">The sequence shown here is derived from an EMBL/GenBank/DDBJ whole genome shotgun (WGS) entry which is preliminary data.</text>
</comment>
<protein>
    <recommendedName>
        <fullName evidence="15">Btz domain-containing protein</fullName>
    </recommendedName>
</protein>
<dbReference type="GO" id="GO:0000184">
    <property type="term" value="P:nuclear-transcribed mRNA catabolic process, nonsense-mediated decay"/>
    <property type="evidence" value="ECO:0007669"/>
    <property type="project" value="UniProtKB-KW"/>
</dbReference>
<dbReference type="GO" id="GO:0035145">
    <property type="term" value="C:exon-exon junction complex"/>
    <property type="evidence" value="ECO:0007669"/>
    <property type="project" value="InterPro"/>
</dbReference>
<evidence type="ECO:0000256" key="5">
    <source>
        <dbReference type="ARBA" id="ARBA00022490"/>
    </source>
</evidence>
<feature type="compositionally biased region" description="Basic and acidic residues" evidence="13">
    <location>
        <begin position="744"/>
        <end position="759"/>
    </location>
</feature>
<dbReference type="OrthoDB" id="2355659at2759"/>
<keyword evidence="10" id="KW-0866">Nonsense-mediated mRNA decay</keyword>
<feature type="compositionally biased region" description="Polar residues" evidence="13">
    <location>
        <begin position="632"/>
        <end position="645"/>
    </location>
</feature>
<feature type="transmembrane region" description="Helical" evidence="14">
    <location>
        <begin position="56"/>
        <end position="80"/>
    </location>
</feature>
<feature type="compositionally biased region" description="Basic residues" evidence="13">
    <location>
        <begin position="472"/>
        <end position="483"/>
    </location>
</feature>
<dbReference type="GO" id="GO:0008380">
    <property type="term" value="P:RNA splicing"/>
    <property type="evidence" value="ECO:0007669"/>
    <property type="project" value="UniProtKB-KW"/>
</dbReference>
<feature type="compositionally biased region" description="Basic and acidic residues" evidence="13">
    <location>
        <begin position="507"/>
        <end position="518"/>
    </location>
</feature>
<accession>A0A286UNQ2</accession>
<dbReference type="Proteomes" id="UP000217199">
    <property type="component" value="Unassembled WGS sequence"/>
</dbReference>
<evidence type="ECO:0000256" key="12">
    <source>
        <dbReference type="ARBA" id="ARBA00023242"/>
    </source>
</evidence>
<evidence type="ECO:0000256" key="10">
    <source>
        <dbReference type="ARBA" id="ARBA00023161"/>
    </source>
</evidence>
<feature type="compositionally biased region" description="Low complexity" evidence="13">
    <location>
        <begin position="376"/>
        <end position="389"/>
    </location>
</feature>
<feature type="region of interest" description="Disordered" evidence="13">
    <location>
        <begin position="744"/>
        <end position="827"/>
    </location>
</feature>
<evidence type="ECO:0000256" key="11">
    <source>
        <dbReference type="ARBA" id="ARBA00023187"/>
    </source>
</evidence>
<feature type="compositionally biased region" description="Basic residues" evidence="13">
    <location>
        <begin position="397"/>
        <end position="411"/>
    </location>
</feature>
<feature type="domain" description="Btz" evidence="15">
    <location>
        <begin position="624"/>
        <end position="765"/>
    </location>
</feature>
<dbReference type="GO" id="GO:0051028">
    <property type="term" value="P:mRNA transport"/>
    <property type="evidence" value="ECO:0007669"/>
    <property type="project" value="UniProtKB-KW"/>
</dbReference>
<keyword evidence="9" id="KW-0694">RNA-binding</keyword>
<evidence type="ECO:0000313" key="16">
    <source>
        <dbReference type="EMBL" id="PAV21223.1"/>
    </source>
</evidence>
<feature type="region of interest" description="Disordered" evidence="13">
    <location>
        <begin position="1132"/>
        <end position="1217"/>
    </location>
</feature>
<keyword evidence="8" id="KW-0810">Translation regulation</keyword>
<name>A0A286UNQ2_9AGAM</name>
<keyword evidence="5" id="KW-0963">Cytoplasm</keyword>
<evidence type="ECO:0000256" key="4">
    <source>
        <dbReference type="ARBA" id="ARBA00022448"/>
    </source>
</evidence>
<keyword evidence="14" id="KW-1133">Transmembrane helix</keyword>
<dbReference type="InterPro" id="IPR018545">
    <property type="entry name" value="Btz_dom"/>
</dbReference>
<proteinExistence type="inferred from homology"/>
<evidence type="ECO:0000256" key="9">
    <source>
        <dbReference type="ARBA" id="ARBA00022884"/>
    </source>
</evidence>
<evidence type="ECO:0000256" key="14">
    <source>
        <dbReference type="SAM" id="Phobius"/>
    </source>
</evidence>
<dbReference type="GO" id="GO:0005737">
    <property type="term" value="C:cytoplasm"/>
    <property type="evidence" value="ECO:0007669"/>
    <property type="project" value="UniProtKB-SubCell"/>
</dbReference>
<organism evidence="16 17">
    <name type="scientific">Pyrrhoderma noxium</name>
    <dbReference type="NCBI Taxonomy" id="2282107"/>
    <lineage>
        <taxon>Eukaryota</taxon>
        <taxon>Fungi</taxon>
        <taxon>Dikarya</taxon>
        <taxon>Basidiomycota</taxon>
        <taxon>Agaricomycotina</taxon>
        <taxon>Agaricomycetes</taxon>
        <taxon>Hymenochaetales</taxon>
        <taxon>Hymenochaetaceae</taxon>
        <taxon>Pyrrhoderma</taxon>
    </lineage>
</organism>
<comment type="similarity">
    <text evidence="3">Belongs to the CASC3 family.</text>
</comment>
<keyword evidence="6" id="KW-0507">mRNA processing</keyword>
<dbReference type="GO" id="GO:0006397">
    <property type="term" value="P:mRNA processing"/>
    <property type="evidence" value="ECO:0007669"/>
    <property type="project" value="UniProtKB-KW"/>
</dbReference>
<evidence type="ECO:0000256" key="2">
    <source>
        <dbReference type="ARBA" id="ARBA00004496"/>
    </source>
</evidence>
<dbReference type="STRING" id="2282107.A0A286UNQ2"/>
<keyword evidence="14" id="KW-0812">Transmembrane</keyword>
<feature type="region of interest" description="Disordered" evidence="13">
    <location>
        <begin position="562"/>
        <end position="645"/>
    </location>
</feature>
<feature type="compositionally biased region" description="Basic and acidic residues" evidence="13">
    <location>
        <begin position="589"/>
        <end position="598"/>
    </location>
</feature>
<evidence type="ECO:0000256" key="8">
    <source>
        <dbReference type="ARBA" id="ARBA00022845"/>
    </source>
</evidence>
<feature type="compositionally biased region" description="Basic and acidic residues" evidence="13">
    <location>
        <begin position="774"/>
        <end position="789"/>
    </location>
</feature>
<dbReference type="GO" id="GO:0003729">
    <property type="term" value="F:mRNA binding"/>
    <property type="evidence" value="ECO:0007669"/>
    <property type="project" value="InterPro"/>
</dbReference>
<evidence type="ECO:0000256" key="13">
    <source>
        <dbReference type="SAM" id="MobiDB-lite"/>
    </source>
</evidence>
<evidence type="ECO:0000256" key="1">
    <source>
        <dbReference type="ARBA" id="ARBA00004123"/>
    </source>
</evidence>
<comment type="subcellular location">
    <subcellularLocation>
        <location evidence="2">Cytoplasm</location>
    </subcellularLocation>
    <subcellularLocation>
        <location evidence="1">Nucleus</location>
    </subcellularLocation>
</comment>
<dbReference type="EMBL" id="NBII01000003">
    <property type="protein sequence ID" value="PAV21223.1"/>
    <property type="molecule type" value="Genomic_DNA"/>
</dbReference>
<reference evidence="16 17" key="1">
    <citation type="journal article" date="2017" name="Mol. Ecol.">
        <title>Comparative and population genomic landscape of Phellinus noxius: A hypervariable fungus causing root rot in trees.</title>
        <authorList>
            <person name="Chung C.L."/>
            <person name="Lee T.J."/>
            <person name="Akiba M."/>
            <person name="Lee H.H."/>
            <person name="Kuo T.H."/>
            <person name="Liu D."/>
            <person name="Ke H.M."/>
            <person name="Yokoi T."/>
            <person name="Roa M.B."/>
            <person name="Lu M.J."/>
            <person name="Chang Y.Y."/>
            <person name="Ann P.J."/>
            <person name="Tsai J.N."/>
            <person name="Chen C.Y."/>
            <person name="Tzean S.S."/>
            <person name="Ota Y."/>
            <person name="Hattori T."/>
            <person name="Sahashi N."/>
            <person name="Liou R.F."/>
            <person name="Kikuchi T."/>
            <person name="Tsai I.J."/>
        </authorList>
    </citation>
    <scope>NUCLEOTIDE SEQUENCE [LARGE SCALE GENOMIC DNA]</scope>
    <source>
        <strain evidence="16 17">FFPRI411160</strain>
    </source>
</reference>
<evidence type="ECO:0000256" key="6">
    <source>
        <dbReference type="ARBA" id="ARBA00022664"/>
    </source>
</evidence>
<keyword evidence="11" id="KW-0508">mRNA splicing</keyword>
<feature type="compositionally biased region" description="Basic residues" evidence="13">
    <location>
        <begin position="570"/>
        <end position="579"/>
    </location>
</feature>
<evidence type="ECO:0000259" key="15">
    <source>
        <dbReference type="Pfam" id="PF09405"/>
    </source>
</evidence>
<keyword evidence="17" id="KW-1185">Reference proteome</keyword>
<feature type="region of interest" description="Disordered" evidence="13">
    <location>
        <begin position="933"/>
        <end position="1004"/>
    </location>
</feature>
<dbReference type="GO" id="GO:0006417">
    <property type="term" value="P:regulation of translation"/>
    <property type="evidence" value="ECO:0007669"/>
    <property type="project" value="UniProtKB-KW"/>
</dbReference>